<reference evidence="1 2" key="2">
    <citation type="submission" date="2018-11" db="EMBL/GenBank/DDBJ databases">
        <authorList>
            <consortium name="Pathogen Informatics"/>
        </authorList>
    </citation>
    <scope>NUCLEOTIDE SEQUENCE [LARGE SCALE GENOMIC DNA]</scope>
    <source>
        <strain evidence="1 2">NST_G2</strain>
    </source>
</reference>
<evidence type="ECO:0000313" key="1">
    <source>
        <dbReference type="EMBL" id="VDL97553.1"/>
    </source>
</evidence>
<accession>A0A183T3X0</accession>
<proteinExistence type="predicted"/>
<dbReference type="AlphaFoldDB" id="A0A183T3X0"/>
<organism evidence="3">
    <name type="scientific">Schistocephalus solidus</name>
    <name type="common">Tapeworm</name>
    <dbReference type="NCBI Taxonomy" id="70667"/>
    <lineage>
        <taxon>Eukaryota</taxon>
        <taxon>Metazoa</taxon>
        <taxon>Spiralia</taxon>
        <taxon>Lophotrochozoa</taxon>
        <taxon>Platyhelminthes</taxon>
        <taxon>Cestoda</taxon>
        <taxon>Eucestoda</taxon>
        <taxon>Diphyllobothriidea</taxon>
        <taxon>Diphyllobothriidae</taxon>
        <taxon>Schistocephalus</taxon>
    </lineage>
</organism>
<keyword evidence="2" id="KW-1185">Reference proteome</keyword>
<evidence type="ECO:0000313" key="3">
    <source>
        <dbReference type="WBParaSite" id="SSLN_0001159501-mRNA-1"/>
    </source>
</evidence>
<dbReference type="OrthoDB" id="425014at2759"/>
<sequence length="252" mass="28495">MEPMPPVAMPVEKRLGCRGATGQIGGRDVRAALFTDSTACLLAEKGARKCALKKCWVSRLLQPAAEDDWFEENDADITNLLAENGLHKADMDLRTDATKTAFFRCRHLVRRRLREMQDAWMARKAEEIQEYAERNEMKNFFKAIKAIYGPCIKGTSPLLSSDEFSAMLMDAYRDEQPVIRIAYRTDGRLLNSRRMQATTHVSTCTIHDLLFAEDCALNTVREEDMQRSMDLFATGCANFGLTISTAKTVVMH</sequence>
<gene>
    <name evidence="1" type="ORF">SSLN_LOCUS11168</name>
</gene>
<name>A0A183T3X0_SCHSO</name>
<dbReference type="EMBL" id="UYSU01036340">
    <property type="protein sequence ID" value="VDL97553.1"/>
    <property type="molecule type" value="Genomic_DNA"/>
</dbReference>
<evidence type="ECO:0000313" key="2">
    <source>
        <dbReference type="Proteomes" id="UP000275846"/>
    </source>
</evidence>
<dbReference type="WBParaSite" id="SSLN_0001159501-mRNA-1">
    <property type="protein sequence ID" value="SSLN_0001159501-mRNA-1"/>
    <property type="gene ID" value="SSLN_0001159501"/>
</dbReference>
<protein>
    <submittedName>
        <fullName evidence="3">Reverse transcriptase domain-containing protein</fullName>
    </submittedName>
</protein>
<dbReference type="STRING" id="70667.A0A183T3X0"/>
<dbReference type="Proteomes" id="UP000275846">
    <property type="component" value="Unassembled WGS sequence"/>
</dbReference>
<reference evidence="3" key="1">
    <citation type="submission" date="2016-06" db="UniProtKB">
        <authorList>
            <consortium name="WormBaseParasite"/>
        </authorList>
    </citation>
    <scope>IDENTIFICATION</scope>
</reference>